<dbReference type="Proteomes" id="UP000075502">
    <property type="component" value="Unassembled WGS sequence"/>
</dbReference>
<evidence type="ECO:0000313" key="2">
    <source>
        <dbReference type="Proteomes" id="UP000075502"/>
    </source>
</evidence>
<comment type="caution">
    <text evidence="1">The sequence shown here is derived from an EMBL/GenBank/DDBJ whole genome shotgun (WGS) entry which is preliminary data.</text>
</comment>
<dbReference type="AlphaFoldDB" id="A0A150TRD2"/>
<dbReference type="EMBL" id="JEME01001412">
    <property type="protein sequence ID" value="KYG07252.1"/>
    <property type="molecule type" value="Genomic_DNA"/>
</dbReference>
<proteinExistence type="predicted"/>
<reference evidence="1 2" key="1">
    <citation type="submission" date="2014-02" db="EMBL/GenBank/DDBJ databases">
        <title>The small core and large imbalanced accessory genome model reveals a collaborative survival strategy of Sorangium cellulosum strains in nature.</title>
        <authorList>
            <person name="Han K."/>
            <person name="Peng R."/>
            <person name="Blom J."/>
            <person name="Li Y.-Z."/>
        </authorList>
    </citation>
    <scope>NUCLEOTIDE SEQUENCE [LARGE SCALE GENOMIC DNA]</scope>
    <source>
        <strain evidence="1 2">So0007-03</strain>
    </source>
</reference>
<gene>
    <name evidence="1" type="ORF">BE21_00065</name>
</gene>
<accession>A0A150TRD2</accession>
<protein>
    <submittedName>
        <fullName evidence="1">Uncharacterized protein</fullName>
    </submittedName>
</protein>
<organism evidence="1 2">
    <name type="scientific">Sorangium cellulosum</name>
    <name type="common">Polyangium cellulosum</name>
    <dbReference type="NCBI Taxonomy" id="56"/>
    <lineage>
        <taxon>Bacteria</taxon>
        <taxon>Pseudomonadati</taxon>
        <taxon>Myxococcota</taxon>
        <taxon>Polyangia</taxon>
        <taxon>Polyangiales</taxon>
        <taxon>Polyangiaceae</taxon>
        <taxon>Sorangium</taxon>
    </lineage>
</organism>
<sequence length="267" mass="27380">GAARIGALPRGDADECSGVVAGAVHPGTLYLHNDSGDRPRFFAIGLDGALRGEIEVAGARAVDWEGAARGPCGAGGGSCLLFGDIGDNDRERDRYALYEVREPAALGGARRAVAAEAISLAYPDGSHNAETLLVHPVTGAITVVTKVKKKKDSAGIYELSTRPAAGQTATLVGAGSIAAPVGSRSFTGGDVRADGAGVLLRTYSHVFFYPMAPDQTVAQALAGPPCDMPAADEDQGEAIAWLPGGWDYVTIGEGDEAPIHRVSCQAP</sequence>
<name>A0A150TRD2_SORCE</name>
<evidence type="ECO:0000313" key="1">
    <source>
        <dbReference type="EMBL" id="KYG07252.1"/>
    </source>
</evidence>
<feature type="non-terminal residue" evidence="1">
    <location>
        <position position="1"/>
    </location>
</feature>